<feature type="transmembrane region" description="Helical" evidence="7">
    <location>
        <begin position="305"/>
        <end position="334"/>
    </location>
</feature>
<dbReference type="GeneID" id="19166648"/>
<feature type="transmembrane region" description="Helical" evidence="7">
    <location>
        <begin position="197"/>
        <end position="216"/>
    </location>
</feature>
<dbReference type="AlphaFoldDB" id="W9YJN8"/>
<feature type="transmembrane region" description="Helical" evidence="7">
    <location>
        <begin position="96"/>
        <end position="118"/>
    </location>
</feature>
<evidence type="ECO:0000313" key="9">
    <source>
        <dbReference type="Proteomes" id="UP000019478"/>
    </source>
</evidence>
<dbReference type="Gene3D" id="1.10.4160.10">
    <property type="entry name" value="Hydantoin permease"/>
    <property type="match status" value="1"/>
</dbReference>
<dbReference type="InterPro" id="IPR045225">
    <property type="entry name" value="Uracil/uridine/allantoin_perm"/>
</dbReference>
<dbReference type="NCBIfam" id="TIGR00800">
    <property type="entry name" value="ncs1"/>
    <property type="match status" value="1"/>
</dbReference>
<proteinExistence type="inferred from homology"/>
<feature type="transmembrane region" description="Helical" evidence="7">
    <location>
        <begin position="263"/>
        <end position="284"/>
    </location>
</feature>
<keyword evidence="9" id="KW-1185">Reference proteome</keyword>
<dbReference type="InterPro" id="IPR012681">
    <property type="entry name" value="NCS1"/>
</dbReference>
<feature type="region of interest" description="Disordered" evidence="6">
    <location>
        <begin position="27"/>
        <end position="54"/>
    </location>
</feature>
<evidence type="ECO:0008006" key="10">
    <source>
        <dbReference type="Google" id="ProtNLM"/>
    </source>
</evidence>
<dbReference type="eggNOG" id="KOG2466">
    <property type="taxonomic scope" value="Eukaryota"/>
</dbReference>
<comment type="subcellular location">
    <subcellularLocation>
        <location evidence="1">Membrane</location>
        <topology evidence="1">Multi-pass membrane protein</topology>
    </subcellularLocation>
</comment>
<feature type="transmembrane region" description="Helical" evidence="7">
    <location>
        <begin position="501"/>
        <end position="521"/>
    </location>
</feature>
<dbReference type="InterPro" id="IPR001248">
    <property type="entry name" value="Pur-cyt_permease"/>
</dbReference>
<comment type="caution">
    <text evidence="8">The sequence shown here is derived from an EMBL/GenBank/DDBJ whole genome shotgun (WGS) entry which is preliminary data.</text>
</comment>
<dbReference type="Proteomes" id="UP000019478">
    <property type="component" value="Unassembled WGS sequence"/>
</dbReference>
<evidence type="ECO:0000256" key="5">
    <source>
        <dbReference type="ARBA" id="ARBA00023136"/>
    </source>
</evidence>
<keyword evidence="3 7" id="KW-0812">Transmembrane</keyword>
<dbReference type="PANTHER" id="PTHR30618">
    <property type="entry name" value="NCS1 FAMILY PURINE/PYRIMIDINE TRANSPORTER"/>
    <property type="match status" value="1"/>
</dbReference>
<gene>
    <name evidence="8" type="ORF">A1O3_02518</name>
</gene>
<feature type="transmembrane region" description="Helical" evidence="7">
    <location>
        <begin position="354"/>
        <end position="374"/>
    </location>
</feature>
<dbReference type="RefSeq" id="XP_007730848.1">
    <property type="nucleotide sequence ID" value="XM_007732658.1"/>
</dbReference>
<evidence type="ECO:0000256" key="4">
    <source>
        <dbReference type="ARBA" id="ARBA00022989"/>
    </source>
</evidence>
<reference evidence="8 9" key="1">
    <citation type="submission" date="2013-03" db="EMBL/GenBank/DDBJ databases">
        <title>The Genome Sequence of Capronia epimyces CBS 606.96.</title>
        <authorList>
            <consortium name="The Broad Institute Genomics Platform"/>
            <person name="Cuomo C."/>
            <person name="de Hoog S."/>
            <person name="Gorbushina A."/>
            <person name="Walker B."/>
            <person name="Young S.K."/>
            <person name="Zeng Q."/>
            <person name="Gargeya S."/>
            <person name="Fitzgerald M."/>
            <person name="Haas B."/>
            <person name="Abouelleil A."/>
            <person name="Allen A.W."/>
            <person name="Alvarado L."/>
            <person name="Arachchi H.M."/>
            <person name="Berlin A.M."/>
            <person name="Chapman S.B."/>
            <person name="Gainer-Dewar J."/>
            <person name="Goldberg J."/>
            <person name="Griggs A."/>
            <person name="Gujja S."/>
            <person name="Hansen M."/>
            <person name="Howarth C."/>
            <person name="Imamovic A."/>
            <person name="Ireland A."/>
            <person name="Larimer J."/>
            <person name="McCowan C."/>
            <person name="Murphy C."/>
            <person name="Pearson M."/>
            <person name="Poon T.W."/>
            <person name="Priest M."/>
            <person name="Roberts A."/>
            <person name="Saif S."/>
            <person name="Shea T."/>
            <person name="Sisk P."/>
            <person name="Sykes S."/>
            <person name="Wortman J."/>
            <person name="Nusbaum C."/>
            <person name="Birren B."/>
        </authorList>
    </citation>
    <scope>NUCLEOTIDE SEQUENCE [LARGE SCALE GENOMIC DNA]</scope>
    <source>
        <strain evidence="8 9">CBS 606.96</strain>
    </source>
</reference>
<sequence>MPDIDPQPSSGARRRLQGAWARILIQQENSGEPGTGTGIGTGSETRRSRYLSSPDLAPVHPSRRTWKPINFITFWASASFNVNTWQLAGSFVESGLAWWHAWLCIWIAYLVTGLLIAAGGHPGAKFSVPFPVAIRSAFGVYGAVWPVFNRIILAIIWYSVQSWIGGECVYLMLRAIWPSIAHLPNHIAASMQTDSGHMLAFFVFCFFQLFALWLPIEKTRHLYSVKAIAAIIAGVLFAVWVALKAGRGPGLVMTGKSSIHGASLFWALLSAFMSSLNNWSTFILNDSDFSRFARKPSDAIWSQMVALPLCFSLTSLIGLVVSSCSANIYGAPLWNPLDVLSRFLDSQPSSSSRAGVFFLGLVFAYAQGLTNLACANSAGSDLTALFSRVINIRRGGYLTAALSLCCMPWLLLSSSNNFLSYVNSYSVFISAFVGPYFCDYFIIRRTRLAIPELYSGAHDGLYWGWKGFGVNGCLAYLSGVAFNIVGFVGAIGASVPAGADYLFRFNFIGGFLVSATAYYCLSVFGPFRISKPAISPRSSTSGSGAMEVPDVHDIKLFSHSASV</sequence>
<feature type="transmembrane region" description="Helical" evidence="7">
    <location>
        <begin position="418"/>
        <end position="438"/>
    </location>
</feature>
<dbReference type="FunFam" id="1.10.4160.10:FF:000001">
    <property type="entry name" value="Uracil permease, putative"/>
    <property type="match status" value="1"/>
</dbReference>
<evidence type="ECO:0000256" key="1">
    <source>
        <dbReference type="ARBA" id="ARBA00004141"/>
    </source>
</evidence>
<dbReference type="GO" id="GO:0015205">
    <property type="term" value="F:nucleobase transmembrane transporter activity"/>
    <property type="evidence" value="ECO:0007669"/>
    <property type="project" value="TreeGrafter"/>
</dbReference>
<name>W9YJN8_9EURO</name>
<dbReference type="Pfam" id="PF02133">
    <property type="entry name" value="Transp_cyt_pur"/>
    <property type="match status" value="1"/>
</dbReference>
<evidence type="ECO:0000256" key="7">
    <source>
        <dbReference type="SAM" id="Phobius"/>
    </source>
</evidence>
<evidence type="ECO:0000256" key="6">
    <source>
        <dbReference type="SAM" id="MobiDB-lite"/>
    </source>
</evidence>
<feature type="transmembrane region" description="Helical" evidence="7">
    <location>
        <begin position="473"/>
        <end position="495"/>
    </location>
</feature>
<dbReference type="EMBL" id="AMGY01000002">
    <property type="protein sequence ID" value="EXJ89451.1"/>
    <property type="molecule type" value="Genomic_DNA"/>
</dbReference>
<organism evidence="8 9">
    <name type="scientific">Capronia epimyces CBS 606.96</name>
    <dbReference type="NCBI Taxonomy" id="1182542"/>
    <lineage>
        <taxon>Eukaryota</taxon>
        <taxon>Fungi</taxon>
        <taxon>Dikarya</taxon>
        <taxon>Ascomycota</taxon>
        <taxon>Pezizomycotina</taxon>
        <taxon>Eurotiomycetes</taxon>
        <taxon>Chaetothyriomycetidae</taxon>
        <taxon>Chaetothyriales</taxon>
        <taxon>Herpotrichiellaceae</taxon>
        <taxon>Capronia</taxon>
    </lineage>
</organism>
<protein>
    <recommendedName>
        <fullName evidence="10">NCS1 family nucleobase:cation symporter-1</fullName>
    </recommendedName>
</protein>
<dbReference type="PANTHER" id="PTHR30618:SF4">
    <property type="entry name" value="ALLANTOIN PERMEASE"/>
    <property type="match status" value="1"/>
</dbReference>
<comment type="similarity">
    <text evidence="2">Belongs to the purine-cytosine permease (2.A.39) family.</text>
</comment>
<evidence type="ECO:0000256" key="3">
    <source>
        <dbReference type="ARBA" id="ARBA00022692"/>
    </source>
</evidence>
<evidence type="ECO:0000256" key="2">
    <source>
        <dbReference type="ARBA" id="ARBA00008974"/>
    </source>
</evidence>
<dbReference type="HOGENOM" id="CLU_021555_2_0_1"/>
<dbReference type="OrthoDB" id="2018619at2759"/>
<keyword evidence="4 7" id="KW-1133">Transmembrane helix</keyword>
<keyword evidence="5 7" id="KW-0472">Membrane</keyword>
<accession>W9YJN8</accession>
<dbReference type="GO" id="GO:0005886">
    <property type="term" value="C:plasma membrane"/>
    <property type="evidence" value="ECO:0007669"/>
    <property type="project" value="TreeGrafter"/>
</dbReference>
<feature type="transmembrane region" description="Helical" evidence="7">
    <location>
        <begin position="395"/>
        <end position="412"/>
    </location>
</feature>
<evidence type="ECO:0000313" key="8">
    <source>
        <dbReference type="EMBL" id="EXJ89451.1"/>
    </source>
</evidence>
<feature type="transmembrane region" description="Helical" evidence="7">
    <location>
        <begin position="223"/>
        <end position="243"/>
    </location>
</feature>